<proteinExistence type="predicted"/>
<dbReference type="Pfam" id="PF12704">
    <property type="entry name" value="MacB_PCD"/>
    <property type="match status" value="1"/>
</dbReference>
<name>E6SNU0_BACT6</name>
<evidence type="ECO:0000313" key="10">
    <source>
        <dbReference type="Proteomes" id="UP000008630"/>
    </source>
</evidence>
<dbReference type="eggNOG" id="COG0577">
    <property type="taxonomic scope" value="Bacteria"/>
</dbReference>
<dbReference type="HOGENOM" id="CLU_051629_0_0_10"/>
<feature type="transmembrane region" description="Helical" evidence="6">
    <location>
        <begin position="398"/>
        <end position="422"/>
    </location>
</feature>
<dbReference type="Proteomes" id="UP000008630">
    <property type="component" value="Chromosome"/>
</dbReference>
<feature type="domain" description="MacB-like periplasmic core" evidence="8">
    <location>
        <begin position="26"/>
        <end position="246"/>
    </location>
</feature>
<sequence length="434" mass="49254">MIGRYLQQSFMMLRQQPLFSSFYIVATGLAISMVMVLAVLYYIKVGDIYPETNRSRMLVASSAHMQYTKDTSGNSTWKFSAPFVKDCFYSLKGVEAVTAVSEADSWFVKVQNVKRPLSALVKLTDTGFWEVFDFSFLYGQPFTDADFQSGMRTAVISEDIARRVFGKGDAVGEYIKLNYTDYRVCGVVKSPSYAMKLSYSQVWLPYTCQPAYVRDNNQWGVLGPFQVAVLLPSATDADRVKSQVDEYVRKFNTLPHDDHHLVMHGQPYLYWKTLFYVTDMDDLDFLVVVRQMGLWLLMLLLVPALNLSGMISSRMERRLPEMGIRKAFGATGKRLFSQIIWENLLLTCLGGIMGLMLSFSMVYFAKSWLLTMLDGGTKPLPDSVQMSITTDMLFNPTLFTVTFVVCVVLNLFSALIPTCVALKKDIVYSLNRQK</sequence>
<feature type="domain" description="ABC3 transporter permease C-terminal" evidence="7">
    <location>
        <begin position="296"/>
        <end position="425"/>
    </location>
</feature>
<dbReference type="KEGG" id="bhl:Bache_2888"/>
<evidence type="ECO:0000256" key="4">
    <source>
        <dbReference type="ARBA" id="ARBA00022989"/>
    </source>
</evidence>
<evidence type="ECO:0000259" key="7">
    <source>
        <dbReference type="Pfam" id="PF02687"/>
    </source>
</evidence>
<evidence type="ECO:0000256" key="1">
    <source>
        <dbReference type="ARBA" id="ARBA00004651"/>
    </source>
</evidence>
<accession>E6SNU0</accession>
<keyword evidence="3 6" id="KW-0812">Transmembrane</keyword>
<dbReference type="InterPro" id="IPR025857">
    <property type="entry name" value="MacB_PCD"/>
</dbReference>
<dbReference type="STRING" id="693979.Bache_2888"/>
<keyword evidence="4 6" id="KW-1133">Transmembrane helix</keyword>
<reference evidence="9 10" key="2">
    <citation type="journal article" date="2011" name="Stand. Genomic Sci.">
        <title>Complete genome sequence of Bacteroides helcogenes type strain (P 36-108).</title>
        <authorList>
            <person name="Pati A."/>
            <person name="Gronow S."/>
            <person name="Zeytun A."/>
            <person name="Lapidus A."/>
            <person name="Nolan M."/>
            <person name="Hammon N."/>
            <person name="Deshpande S."/>
            <person name="Cheng J.F."/>
            <person name="Tapia R."/>
            <person name="Han C."/>
            <person name="Goodwin L."/>
            <person name="Pitluck S."/>
            <person name="Liolios K."/>
            <person name="Pagani I."/>
            <person name="Ivanova N."/>
            <person name="Mavromatis K."/>
            <person name="Chen A."/>
            <person name="Palaniappan K."/>
            <person name="Land M."/>
            <person name="Hauser L."/>
            <person name="Chang Y.J."/>
            <person name="Jeffries C.D."/>
            <person name="Detter J.C."/>
            <person name="Brambilla E."/>
            <person name="Rohde M."/>
            <person name="Goker M."/>
            <person name="Woyke T."/>
            <person name="Bristow J."/>
            <person name="Eisen J.A."/>
            <person name="Markowitz V."/>
            <person name="Hugenholtz P."/>
            <person name="Kyrpides N.C."/>
            <person name="Klenk H.P."/>
            <person name="Lucas S."/>
        </authorList>
    </citation>
    <scope>NUCLEOTIDE SEQUENCE [LARGE SCALE GENOMIC DNA]</scope>
    <source>
        <strain evidence="10">ATCC 35417 / DSM 20613 / JCM 6297 / CCUG 15421 / P 36-108</strain>
    </source>
</reference>
<reference key="1">
    <citation type="submission" date="2010-11" db="EMBL/GenBank/DDBJ databases">
        <title>The complete genome of Bacteroides helcogenes P 36-108.</title>
        <authorList>
            <consortium name="US DOE Joint Genome Institute (JGI-PGF)"/>
            <person name="Lucas S."/>
            <person name="Copeland A."/>
            <person name="Lapidus A."/>
            <person name="Bruce D."/>
            <person name="Goodwin L."/>
            <person name="Pitluck S."/>
            <person name="Kyrpides N."/>
            <person name="Mavromatis K."/>
            <person name="Ivanova N."/>
            <person name="Zeytun A."/>
            <person name="Brettin T."/>
            <person name="Detter J.C."/>
            <person name="Tapia R."/>
            <person name="Han C."/>
            <person name="Land M."/>
            <person name="Hauser L."/>
            <person name="Markowitz V."/>
            <person name="Cheng J.-F."/>
            <person name="Hugenholtz P."/>
            <person name="Woyke T."/>
            <person name="Wu D."/>
            <person name="Gronow S."/>
            <person name="Wellnitz S."/>
            <person name="Brambilla E."/>
            <person name="Klenk H.-P."/>
            <person name="Eisen J.A."/>
        </authorList>
    </citation>
    <scope>NUCLEOTIDE SEQUENCE</scope>
    <source>
        <strain>P 36-108</strain>
    </source>
</reference>
<protein>
    <recommendedName>
        <fullName evidence="11">ABC3 transporter permease protein domain-containing protein</fullName>
    </recommendedName>
</protein>
<dbReference type="InterPro" id="IPR003838">
    <property type="entry name" value="ABC3_permease_C"/>
</dbReference>
<evidence type="ECO:0000256" key="5">
    <source>
        <dbReference type="ARBA" id="ARBA00023136"/>
    </source>
</evidence>
<keyword evidence="2" id="KW-1003">Cell membrane</keyword>
<evidence type="ECO:0000313" key="9">
    <source>
        <dbReference type="EMBL" id="ADV44823.1"/>
    </source>
</evidence>
<evidence type="ECO:0000256" key="2">
    <source>
        <dbReference type="ARBA" id="ARBA00022475"/>
    </source>
</evidence>
<dbReference type="AlphaFoldDB" id="E6SNU0"/>
<evidence type="ECO:0000256" key="6">
    <source>
        <dbReference type="SAM" id="Phobius"/>
    </source>
</evidence>
<keyword evidence="5 6" id="KW-0472">Membrane</keyword>
<dbReference type="PATRIC" id="fig|693979.3.peg.3027"/>
<evidence type="ECO:0000259" key="8">
    <source>
        <dbReference type="Pfam" id="PF12704"/>
    </source>
</evidence>
<dbReference type="GO" id="GO:0022857">
    <property type="term" value="F:transmembrane transporter activity"/>
    <property type="evidence" value="ECO:0007669"/>
    <property type="project" value="TreeGrafter"/>
</dbReference>
<dbReference type="RefSeq" id="WP_013548410.1">
    <property type="nucleotide sequence ID" value="NC_014933.1"/>
</dbReference>
<keyword evidence="10" id="KW-1185">Reference proteome</keyword>
<dbReference type="InterPro" id="IPR050250">
    <property type="entry name" value="Macrolide_Exporter_MacB"/>
</dbReference>
<dbReference type="EMBL" id="CP002352">
    <property type="protein sequence ID" value="ADV44823.1"/>
    <property type="molecule type" value="Genomic_DNA"/>
</dbReference>
<comment type="subcellular location">
    <subcellularLocation>
        <location evidence="1">Cell membrane</location>
        <topology evidence="1">Multi-pass membrane protein</topology>
    </subcellularLocation>
</comment>
<evidence type="ECO:0008006" key="11">
    <source>
        <dbReference type="Google" id="ProtNLM"/>
    </source>
</evidence>
<evidence type="ECO:0000256" key="3">
    <source>
        <dbReference type="ARBA" id="ARBA00022692"/>
    </source>
</evidence>
<feature type="transmembrane region" description="Helical" evidence="6">
    <location>
        <begin position="292"/>
        <end position="312"/>
    </location>
</feature>
<dbReference type="GO" id="GO:0005886">
    <property type="term" value="C:plasma membrane"/>
    <property type="evidence" value="ECO:0007669"/>
    <property type="project" value="UniProtKB-SubCell"/>
</dbReference>
<dbReference type="PANTHER" id="PTHR30572:SF18">
    <property type="entry name" value="ABC-TYPE MACROLIDE FAMILY EXPORT SYSTEM PERMEASE COMPONENT 2"/>
    <property type="match status" value="1"/>
</dbReference>
<dbReference type="OrthoDB" id="1109882at2"/>
<feature type="transmembrane region" description="Helical" evidence="6">
    <location>
        <begin position="21"/>
        <end position="43"/>
    </location>
</feature>
<feature type="transmembrane region" description="Helical" evidence="6">
    <location>
        <begin position="344"/>
        <end position="365"/>
    </location>
</feature>
<dbReference type="PANTHER" id="PTHR30572">
    <property type="entry name" value="MEMBRANE COMPONENT OF TRANSPORTER-RELATED"/>
    <property type="match status" value="1"/>
</dbReference>
<organism evidence="9 10">
    <name type="scientific">Bacteroides helcogenes (strain ATCC 35417 / DSM 20613 / JCM 6297 / CCUG 15421 / P 36-108)</name>
    <dbReference type="NCBI Taxonomy" id="693979"/>
    <lineage>
        <taxon>Bacteria</taxon>
        <taxon>Pseudomonadati</taxon>
        <taxon>Bacteroidota</taxon>
        <taxon>Bacteroidia</taxon>
        <taxon>Bacteroidales</taxon>
        <taxon>Bacteroidaceae</taxon>
        <taxon>Bacteroides</taxon>
    </lineage>
</organism>
<gene>
    <name evidence="9" type="ordered locus">Bache_2888</name>
</gene>
<dbReference type="Pfam" id="PF02687">
    <property type="entry name" value="FtsX"/>
    <property type="match status" value="1"/>
</dbReference>